<protein>
    <recommendedName>
        <fullName evidence="1">PPC domain-containing protein</fullName>
    </recommendedName>
</protein>
<evidence type="ECO:0000259" key="1">
    <source>
        <dbReference type="PROSITE" id="PS51742"/>
    </source>
</evidence>
<sequence>MVSDVGIEKYECTGEYMYSIPHNSDLLSSLKVAAERLGIGAGVFTVIGALKKAVIHYYVQEKKQYHKILLETPLEIASGIGNIAIKEGETIVHCHVVLADKEGRCFGGHLGEGSIVFAGEAYIRALDPKIIRKYDETTGLNLLSI</sequence>
<dbReference type="SUPFAM" id="SSF117856">
    <property type="entry name" value="AF0104/ALDC/Ptd012-like"/>
    <property type="match status" value="1"/>
</dbReference>
<dbReference type="PANTHER" id="PTHR34988:SF1">
    <property type="entry name" value="DNA-BINDING PROTEIN"/>
    <property type="match status" value="1"/>
</dbReference>
<name>A0A3S3S6Y8_METS7</name>
<dbReference type="PROSITE" id="PS51742">
    <property type="entry name" value="PPC"/>
    <property type="match status" value="1"/>
</dbReference>
<reference evidence="2 3" key="1">
    <citation type="submission" date="2018-12" db="EMBL/GenBank/DDBJ databases">
        <title>The complete genome of the methanogenic archaea of the candidate phylum Verstraetearchaeota, obtained from the metagenome of underground thermal water.</title>
        <authorList>
            <person name="Kadnikov V.V."/>
            <person name="Mardanov A.V."/>
            <person name="Beletsky A.V."/>
            <person name="Karnachuk O.V."/>
            <person name="Ravin N.V."/>
        </authorList>
    </citation>
    <scope>NUCLEOTIDE SEQUENCE [LARGE SCALE GENOMIC DNA]</scope>
    <source>
        <strain evidence="2">Ch88</strain>
    </source>
</reference>
<proteinExistence type="predicted"/>
<dbReference type="PANTHER" id="PTHR34988">
    <property type="entry name" value="PROTEIN, PUTATIVE-RELATED"/>
    <property type="match status" value="1"/>
</dbReference>
<dbReference type="Pfam" id="PF03479">
    <property type="entry name" value="PCC"/>
    <property type="match status" value="1"/>
</dbReference>
<feature type="domain" description="PPC" evidence="1">
    <location>
        <begin position="10"/>
        <end position="145"/>
    </location>
</feature>
<evidence type="ECO:0000313" key="3">
    <source>
        <dbReference type="Proteomes" id="UP000288215"/>
    </source>
</evidence>
<evidence type="ECO:0000313" key="2">
    <source>
        <dbReference type="EMBL" id="RWX72749.1"/>
    </source>
</evidence>
<gene>
    <name evidence="2" type="ORF">Metus_1608</name>
</gene>
<dbReference type="Gene3D" id="3.30.1330.80">
    <property type="entry name" value="Hypothetical protein, similar to alpha- acetolactate decarboxylase, domain 2"/>
    <property type="match status" value="1"/>
</dbReference>
<comment type="caution">
    <text evidence="2">The sequence shown here is derived from an EMBL/GenBank/DDBJ whole genome shotgun (WGS) entry which is preliminary data.</text>
</comment>
<organism evidence="2 3">
    <name type="scientific">Methanosuratincola subterraneus</name>
    <dbReference type="NCBI Taxonomy" id="2593994"/>
    <lineage>
        <taxon>Archaea</taxon>
        <taxon>Thermoproteota</taxon>
        <taxon>Methanosuratincolia</taxon>
        <taxon>Candidatus Methanomethylicales</taxon>
        <taxon>Candidatus Methanomethylicaceae</taxon>
        <taxon>Candidatus Methanosuratincola (ex Vanwonterghem et al. 2016)</taxon>
    </lineage>
</organism>
<dbReference type="PIRSF" id="PIRSF016702">
    <property type="entry name" value="DNA_bp_PD1"/>
    <property type="match status" value="1"/>
</dbReference>
<dbReference type="EMBL" id="RXGA01000004">
    <property type="protein sequence ID" value="RWX72749.1"/>
    <property type="molecule type" value="Genomic_DNA"/>
</dbReference>
<dbReference type="InterPro" id="IPR005175">
    <property type="entry name" value="PPC_dom"/>
</dbReference>
<dbReference type="InterPro" id="IPR025707">
    <property type="entry name" value="DNA_bp_PD1"/>
</dbReference>
<dbReference type="CDD" id="cd11378">
    <property type="entry name" value="DUF296"/>
    <property type="match status" value="1"/>
</dbReference>
<accession>A0A3S3S6Y8</accession>
<dbReference type="AlphaFoldDB" id="A0A3S3S6Y8"/>
<dbReference type="Proteomes" id="UP000288215">
    <property type="component" value="Unassembled WGS sequence"/>
</dbReference>